<protein>
    <submittedName>
        <fullName evidence="2">DNA double-strand break repair nuclease NurA</fullName>
    </submittedName>
</protein>
<dbReference type="Proteomes" id="UP001500837">
    <property type="component" value="Unassembled WGS sequence"/>
</dbReference>
<name>A0AAV3S9N0_9EURY</name>
<keyword evidence="3" id="KW-1185">Reference proteome</keyword>
<comment type="caution">
    <text evidence="2">The sequence shown here is derived from an EMBL/GenBank/DDBJ whole genome shotgun (WGS) entry which is preliminary data.</text>
</comment>
<dbReference type="AlphaFoldDB" id="A0AAV3S9N0"/>
<dbReference type="EMBL" id="BAAABL010000083">
    <property type="protein sequence ID" value="GAA0310913.1"/>
    <property type="molecule type" value="Genomic_DNA"/>
</dbReference>
<dbReference type="Pfam" id="PF09376">
    <property type="entry name" value="NurA"/>
    <property type="match status" value="1"/>
</dbReference>
<gene>
    <name evidence="2" type="ORF">GCM10009066_25280</name>
</gene>
<evidence type="ECO:0000313" key="3">
    <source>
        <dbReference type="Proteomes" id="UP001500837"/>
    </source>
</evidence>
<feature type="domain" description="NurA" evidence="1">
    <location>
        <begin position="73"/>
        <end position="383"/>
    </location>
</feature>
<organism evidence="2 3">
    <name type="scientific">Halarchaeum salinum</name>
    <dbReference type="NCBI Taxonomy" id="489912"/>
    <lineage>
        <taxon>Archaea</taxon>
        <taxon>Methanobacteriati</taxon>
        <taxon>Methanobacteriota</taxon>
        <taxon>Stenosarchaea group</taxon>
        <taxon>Halobacteria</taxon>
        <taxon>Halobacteriales</taxon>
        <taxon>Halobacteriaceae</taxon>
    </lineage>
</organism>
<evidence type="ECO:0000313" key="2">
    <source>
        <dbReference type="EMBL" id="GAA0310913.1"/>
    </source>
</evidence>
<accession>A0AAV3S9N0</accession>
<dbReference type="InterPro" id="IPR018977">
    <property type="entry name" value="NurA_domain"/>
</dbReference>
<dbReference type="RefSeq" id="WP_211313207.1">
    <property type="nucleotide sequence ID" value="NZ_BAAABL010000083.1"/>
</dbReference>
<proteinExistence type="predicted"/>
<dbReference type="SMART" id="SM00933">
    <property type="entry name" value="NurA"/>
    <property type="match status" value="1"/>
</dbReference>
<reference evidence="2 3" key="1">
    <citation type="journal article" date="2019" name="Int. J. Syst. Evol. Microbiol.">
        <title>The Global Catalogue of Microorganisms (GCM) 10K type strain sequencing project: providing services to taxonomists for standard genome sequencing and annotation.</title>
        <authorList>
            <consortium name="The Broad Institute Genomics Platform"/>
            <consortium name="The Broad Institute Genome Sequencing Center for Infectious Disease"/>
            <person name="Wu L."/>
            <person name="Ma J."/>
        </authorList>
    </citation>
    <scope>NUCLEOTIDE SEQUENCE [LARGE SCALE GENOMIC DNA]</scope>
    <source>
        <strain evidence="2 3">JCM 16330</strain>
    </source>
</reference>
<sequence>MTLDPVHFAGIPELVRGVGGDVDEAEHRADAEAVWETYFDPLYDDGAVLEPVTEQGRYLADLTEAGASVPTFDAVHGLDSGTINPRAFKNGLVLDVAQAAMGVAPGDTDTHRHRTVITTMLRRDRTAAQRAFDPDAWTRQDEGYWRGQAIDAPYVERNERAVVHALSLYLAESEHAHAHFEDVDEFLLLDGPLYPKLVTNWLDQNEELATLPAEDGLTRRVIENYLGLVERAVETDTVIGGFVKNVSARGIVRALDAKTHAPWLDDAELFGQLLERRDERGERLTDDLAYTNWFLSRVGYDREFSTLGGRLDLDLALAPEAYEVAFCVLYDPRTDTVYKAELPRAFAEDDKVRERVTDQLVRDVAAANGPPAAIGRADELARISVREKRHLVDAMAEAMETEPREGYDVDRWGTDG</sequence>
<evidence type="ECO:0000259" key="1">
    <source>
        <dbReference type="SMART" id="SM00933"/>
    </source>
</evidence>